<protein>
    <submittedName>
        <fullName evidence="2">GNAT family N-acetyltransferase</fullName>
    </submittedName>
</protein>
<dbReference type="Proteomes" id="UP001257914">
    <property type="component" value="Unassembled WGS sequence"/>
</dbReference>
<evidence type="ECO:0000313" key="2">
    <source>
        <dbReference type="EMBL" id="MDU0114295.1"/>
    </source>
</evidence>
<organism evidence="2 3">
    <name type="scientific">Psychrosphaera aquimarina</name>
    <dbReference type="NCBI Taxonomy" id="2044854"/>
    <lineage>
        <taxon>Bacteria</taxon>
        <taxon>Pseudomonadati</taxon>
        <taxon>Pseudomonadota</taxon>
        <taxon>Gammaproteobacteria</taxon>
        <taxon>Alteromonadales</taxon>
        <taxon>Pseudoalteromonadaceae</taxon>
        <taxon>Psychrosphaera</taxon>
    </lineage>
</organism>
<keyword evidence="3" id="KW-1185">Reference proteome</keyword>
<dbReference type="Pfam" id="PF13302">
    <property type="entry name" value="Acetyltransf_3"/>
    <property type="match status" value="1"/>
</dbReference>
<dbReference type="PROSITE" id="PS51186">
    <property type="entry name" value="GNAT"/>
    <property type="match status" value="1"/>
</dbReference>
<evidence type="ECO:0000313" key="3">
    <source>
        <dbReference type="Proteomes" id="UP001257914"/>
    </source>
</evidence>
<comment type="caution">
    <text evidence="2">The sequence shown here is derived from an EMBL/GenBank/DDBJ whole genome shotgun (WGS) entry which is preliminary data.</text>
</comment>
<sequence>MITLRHFNTSDVGQLVTYLNDKEVTQYITGAIPSPYTNADAFWWIEHANQSEYIQAIEYQGDFVGCISATVGQFEYANSAELGYWIGKGFWNLGITTEAVKQFCELLFNTNKLNRLYVSVVAQNIASVRVLEKNGFRCEGILQSASCKLDPVTGEKQYYDECLMAMVSR</sequence>
<dbReference type="RefSeq" id="WP_216053661.1">
    <property type="nucleotide sequence ID" value="NZ_JAWCUA010000010.1"/>
</dbReference>
<reference evidence="2 3" key="1">
    <citation type="submission" date="2023-10" db="EMBL/GenBank/DDBJ databases">
        <title>Psychrosphaera aquimaarina strain SW33 isolated from seawater.</title>
        <authorList>
            <person name="Bayburt H."/>
            <person name="Kim J.M."/>
            <person name="Choi B.J."/>
            <person name="Jeon C.O."/>
        </authorList>
    </citation>
    <scope>NUCLEOTIDE SEQUENCE [LARGE SCALE GENOMIC DNA]</scope>
    <source>
        <strain evidence="2 3">KCTC 52743</strain>
    </source>
</reference>
<feature type="domain" description="N-acetyltransferase" evidence="1">
    <location>
        <begin position="2"/>
        <end position="165"/>
    </location>
</feature>
<name>A0ABU3R3N7_9GAMM</name>
<dbReference type="PANTHER" id="PTHR43328">
    <property type="entry name" value="ACETYLTRANSFERASE-RELATED"/>
    <property type="match status" value="1"/>
</dbReference>
<gene>
    <name evidence="2" type="ORF">RT723_15105</name>
</gene>
<proteinExistence type="predicted"/>
<dbReference type="PANTHER" id="PTHR43328:SF1">
    <property type="entry name" value="N-ACETYLTRANSFERASE DOMAIN-CONTAINING PROTEIN"/>
    <property type="match status" value="1"/>
</dbReference>
<dbReference type="EMBL" id="JAWCUA010000010">
    <property type="protein sequence ID" value="MDU0114295.1"/>
    <property type="molecule type" value="Genomic_DNA"/>
</dbReference>
<dbReference type="InterPro" id="IPR000182">
    <property type="entry name" value="GNAT_dom"/>
</dbReference>
<accession>A0ABU3R3N7</accession>
<evidence type="ECO:0000259" key="1">
    <source>
        <dbReference type="PROSITE" id="PS51186"/>
    </source>
</evidence>